<evidence type="ECO:0000313" key="2">
    <source>
        <dbReference type="Proteomes" id="UP001164250"/>
    </source>
</evidence>
<proteinExistence type="predicted"/>
<protein>
    <submittedName>
        <fullName evidence="1">Uncharacterized protein</fullName>
    </submittedName>
</protein>
<dbReference type="Proteomes" id="UP001164250">
    <property type="component" value="Chromosome 12"/>
</dbReference>
<sequence length="88" mass="10042">MLQCNSVTEAYYDTGSYSMFEEQIDIQEVISDPSIYGSDLELQPLKHQYQQIRDQSTRGTSAAILGYFWDASQHPPMISTVSILRPHL</sequence>
<comment type="caution">
    <text evidence="1">The sequence shown here is derived from an EMBL/GenBank/DDBJ whole genome shotgun (WGS) entry which is preliminary data.</text>
</comment>
<organism evidence="1 2">
    <name type="scientific">Pistacia atlantica</name>
    <dbReference type="NCBI Taxonomy" id="434234"/>
    <lineage>
        <taxon>Eukaryota</taxon>
        <taxon>Viridiplantae</taxon>
        <taxon>Streptophyta</taxon>
        <taxon>Embryophyta</taxon>
        <taxon>Tracheophyta</taxon>
        <taxon>Spermatophyta</taxon>
        <taxon>Magnoliopsida</taxon>
        <taxon>eudicotyledons</taxon>
        <taxon>Gunneridae</taxon>
        <taxon>Pentapetalae</taxon>
        <taxon>rosids</taxon>
        <taxon>malvids</taxon>
        <taxon>Sapindales</taxon>
        <taxon>Anacardiaceae</taxon>
        <taxon>Pistacia</taxon>
    </lineage>
</organism>
<keyword evidence="2" id="KW-1185">Reference proteome</keyword>
<accession>A0ACC1A6I6</accession>
<reference evidence="2" key="1">
    <citation type="journal article" date="2023" name="G3 (Bethesda)">
        <title>Genome assembly and association tests identify interacting loci associated with vigor, precocity, and sex in interspecific pistachio rootstocks.</title>
        <authorList>
            <person name="Palmer W."/>
            <person name="Jacygrad E."/>
            <person name="Sagayaradj S."/>
            <person name="Cavanaugh K."/>
            <person name="Han R."/>
            <person name="Bertier L."/>
            <person name="Beede B."/>
            <person name="Kafkas S."/>
            <person name="Golino D."/>
            <person name="Preece J."/>
            <person name="Michelmore R."/>
        </authorList>
    </citation>
    <scope>NUCLEOTIDE SEQUENCE [LARGE SCALE GENOMIC DNA]</scope>
</reference>
<dbReference type="EMBL" id="CM047908">
    <property type="protein sequence ID" value="KAJ0083119.1"/>
    <property type="molecule type" value="Genomic_DNA"/>
</dbReference>
<evidence type="ECO:0000313" key="1">
    <source>
        <dbReference type="EMBL" id="KAJ0083119.1"/>
    </source>
</evidence>
<name>A0ACC1A6I6_9ROSI</name>
<gene>
    <name evidence="1" type="ORF">Patl1_10392</name>
</gene>